<evidence type="ECO:0000313" key="3">
    <source>
        <dbReference type="EnsemblPlants" id="PAC:32953119.CDS.1"/>
    </source>
</evidence>
<dbReference type="EnsemblPlants" id="Pp3c5_18620V3.2">
    <property type="protein sequence ID" value="PAC:32953120.CDS.1"/>
    <property type="gene ID" value="Pp3c5_18620"/>
</dbReference>
<protein>
    <submittedName>
        <fullName evidence="2 3">Uncharacterized protein</fullName>
    </submittedName>
</protein>
<dbReference type="EMBL" id="ABEU02000005">
    <property type="protein sequence ID" value="PNR54180.1"/>
    <property type="molecule type" value="Genomic_DNA"/>
</dbReference>
<evidence type="ECO:0000313" key="2">
    <source>
        <dbReference type="EMBL" id="PNR54180.1"/>
    </source>
</evidence>
<reference evidence="3" key="3">
    <citation type="submission" date="2020-12" db="UniProtKB">
        <authorList>
            <consortium name="EnsemblPlants"/>
        </authorList>
    </citation>
    <scope>IDENTIFICATION</scope>
</reference>
<evidence type="ECO:0000313" key="4">
    <source>
        <dbReference type="Proteomes" id="UP000006727"/>
    </source>
</evidence>
<dbReference type="AlphaFoldDB" id="A0A2K1KK73"/>
<organism evidence="2">
    <name type="scientific">Physcomitrium patens</name>
    <name type="common">Spreading-leaved earth moss</name>
    <name type="synonym">Physcomitrella patens</name>
    <dbReference type="NCBI Taxonomy" id="3218"/>
    <lineage>
        <taxon>Eukaryota</taxon>
        <taxon>Viridiplantae</taxon>
        <taxon>Streptophyta</taxon>
        <taxon>Embryophyta</taxon>
        <taxon>Bryophyta</taxon>
        <taxon>Bryophytina</taxon>
        <taxon>Bryopsida</taxon>
        <taxon>Funariidae</taxon>
        <taxon>Funariales</taxon>
        <taxon>Funariaceae</taxon>
        <taxon>Physcomitrium</taxon>
    </lineage>
</organism>
<sequence>MAVASSLIGVWAALDPCPCLVFFVFYRLQVLRCFRCISLRCVLLHQGALCVFFTFSSVTCSVLFFGPHTPWSTWGTLRRRSSFFSQTVHAAAWLSTSDQWLRPGLA</sequence>
<dbReference type="Proteomes" id="UP000006727">
    <property type="component" value="Chromosome 5"/>
</dbReference>
<feature type="transmembrane region" description="Helical" evidence="1">
    <location>
        <begin position="47"/>
        <end position="66"/>
    </location>
</feature>
<dbReference type="Gramene" id="Pp3c5_18620V3.2">
    <property type="protein sequence ID" value="PAC:32953120.CDS.1"/>
    <property type="gene ID" value="Pp3c5_18620"/>
</dbReference>
<dbReference type="EnsemblPlants" id="Pp3c5_18620V3.1">
    <property type="protein sequence ID" value="PAC:32953119.CDS.1"/>
    <property type="gene ID" value="Pp3c5_18620"/>
</dbReference>
<proteinExistence type="predicted"/>
<name>A0A2K1KK73_PHYPA</name>
<gene>
    <name evidence="2" type="ORF">PHYPA_007857</name>
</gene>
<keyword evidence="1" id="KW-0812">Transmembrane</keyword>
<reference evidence="2 4" key="2">
    <citation type="journal article" date="2018" name="Plant J.">
        <title>The Physcomitrella patens chromosome-scale assembly reveals moss genome structure and evolution.</title>
        <authorList>
            <person name="Lang D."/>
            <person name="Ullrich K.K."/>
            <person name="Murat F."/>
            <person name="Fuchs J."/>
            <person name="Jenkins J."/>
            <person name="Haas F.B."/>
            <person name="Piednoel M."/>
            <person name="Gundlach H."/>
            <person name="Van Bel M."/>
            <person name="Meyberg R."/>
            <person name="Vives C."/>
            <person name="Morata J."/>
            <person name="Symeonidi A."/>
            <person name="Hiss M."/>
            <person name="Muchero W."/>
            <person name="Kamisugi Y."/>
            <person name="Saleh O."/>
            <person name="Blanc G."/>
            <person name="Decker E.L."/>
            <person name="van Gessel N."/>
            <person name="Grimwood J."/>
            <person name="Hayes R.D."/>
            <person name="Graham S.W."/>
            <person name="Gunter L.E."/>
            <person name="McDaniel S.F."/>
            <person name="Hoernstein S.N.W."/>
            <person name="Larsson A."/>
            <person name="Li F.W."/>
            <person name="Perroud P.F."/>
            <person name="Phillips J."/>
            <person name="Ranjan P."/>
            <person name="Rokshar D.S."/>
            <person name="Rothfels C.J."/>
            <person name="Schneider L."/>
            <person name="Shu S."/>
            <person name="Stevenson D.W."/>
            <person name="Thummler F."/>
            <person name="Tillich M."/>
            <person name="Villarreal Aguilar J.C."/>
            <person name="Widiez T."/>
            <person name="Wong G.K."/>
            <person name="Wymore A."/>
            <person name="Zhang Y."/>
            <person name="Zimmer A.D."/>
            <person name="Quatrano R.S."/>
            <person name="Mayer K.F.X."/>
            <person name="Goodstein D."/>
            <person name="Casacuberta J.M."/>
            <person name="Vandepoele K."/>
            <person name="Reski R."/>
            <person name="Cuming A.C."/>
            <person name="Tuskan G.A."/>
            <person name="Maumus F."/>
            <person name="Salse J."/>
            <person name="Schmutz J."/>
            <person name="Rensing S.A."/>
        </authorList>
    </citation>
    <scope>NUCLEOTIDE SEQUENCE [LARGE SCALE GENOMIC DNA]</scope>
    <source>
        <strain evidence="3 4">cv. Gransden 2004</strain>
    </source>
</reference>
<dbReference type="InParanoid" id="A0A2K1KK73"/>
<keyword evidence="4" id="KW-1185">Reference proteome</keyword>
<dbReference type="Gramene" id="Pp3c5_18620V3.1">
    <property type="protein sequence ID" value="PAC:32953119.CDS.1"/>
    <property type="gene ID" value="Pp3c5_18620"/>
</dbReference>
<keyword evidence="1" id="KW-0472">Membrane</keyword>
<feature type="transmembrane region" description="Helical" evidence="1">
    <location>
        <begin position="6"/>
        <end position="26"/>
    </location>
</feature>
<accession>A0A2K1KK73</accession>
<keyword evidence="1" id="KW-1133">Transmembrane helix</keyword>
<reference evidence="2 4" key="1">
    <citation type="journal article" date="2008" name="Science">
        <title>The Physcomitrella genome reveals evolutionary insights into the conquest of land by plants.</title>
        <authorList>
            <person name="Rensing S."/>
            <person name="Lang D."/>
            <person name="Zimmer A."/>
            <person name="Terry A."/>
            <person name="Salamov A."/>
            <person name="Shapiro H."/>
            <person name="Nishiyama T."/>
            <person name="Perroud P.-F."/>
            <person name="Lindquist E."/>
            <person name="Kamisugi Y."/>
            <person name="Tanahashi T."/>
            <person name="Sakakibara K."/>
            <person name="Fujita T."/>
            <person name="Oishi K."/>
            <person name="Shin-I T."/>
            <person name="Kuroki Y."/>
            <person name="Toyoda A."/>
            <person name="Suzuki Y."/>
            <person name="Hashimoto A."/>
            <person name="Yamaguchi K."/>
            <person name="Sugano A."/>
            <person name="Kohara Y."/>
            <person name="Fujiyama A."/>
            <person name="Anterola A."/>
            <person name="Aoki S."/>
            <person name="Ashton N."/>
            <person name="Barbazuk W.B."/>
            <person name="Barker E."/>
            <person name="Bennetzen J."/>
            <person name="Bezanilla M."/>
            <person name="Blankenship R."/>
            <person name="Cho S.H."/>
            <person name="Dutcher S."/>
            <person name="Estelle M."/>
            <person name="Fawcett J.A."/>
            <person name="Gundlach H."/>
            <person name="Hanada K."/>
            <person name="Heyl A."/>
            <person name="Hicks K.A."/>
            <person name="Hugh J."/>
            <person name="Lohr M."/>
            <person name="Mayer K."/>
            <person name="Melkozernov A."/>
            <person name="Murata T."/>
            <person name="Nelson D."/>
            <person name="Pils B."/>
            <person name="Prigge M."/>
            <person name="Reiss B."/>
            <person name="Renner T."/>
            <person name="Rombauts S."/>
            <person name="Rushton P."/>
            <person name="Sanderfoot A."/>
            <person name="Schween G."/>
            <person name="Shiu S.-H."/>
            <person name="Stueber K."/>
            <person name="Theodoulou F.L."/>
            <person name="Tu H."/>
            <person name="Van de Peer Y."/>
            <person name="Verrier P.J."/>
            <person name="Waters E."/>
            <person name="Wood A."/>
            <person name="Yang L."/>
            <person name="Cove D."/>
            <person name="Cuming A."/>
            <person name="Hasebe M."/>
            <person name="Lucas S."/>
            <person name="Mishler D.B."/>
            <person name="Reski R."/>
            <person name="Grigoriev I."/>
            <person name="Quatrano R.S."/>
            <person name="Boore J.L."/>
        </authorList>
    </citation>
    <scope>NUCLEOTIDE SEQUENCE [LARGE SCALE GENOMIC DNA]</scope>
    <source>
        <strain evidence="3 4">cv. Gransden 2004</strain>
    </source>
</reference>
<evidence type="ECO:0000256" key="1">
    <source>
        <dbReference type="SAM" id="Phobius"/>
    </source>
</evidence>